<feature type="domain" description="EGF-like" evidence="12">
    <location>
        <begin position="145"/>
        <end position="181"/>
    </location>
</feature>
<dbReference type="PROSITE" id="PS00022">
    <property type="entry name" value="EGF_1"/>
    <property type="match status" value="1"/>
</dbReference>
<dbReference type="PANTHER" id="PTHR19331">
    <property type="entry name" value="SCAVENGER RECEPTOR DOMAIN-CONTAINING"/>
    <property type="match status" value="1"/>
</dbReference>
<dbReference type="PROSITE" id="PS00010">
    <property type="entry name" value="ASX_HYDROXYL"/>
    <property type="match status" value="1"/>
</dbReference>
<feature type="disulfide bond" evidence="11">
    <location>
        <begin position="6"/>
        <end position="16"/>
    </location>
</feature>
<dbReference type="Gene3D" id="3.10.250.10">
    <property type="entry name" value="SRCR-like domain"/>
    <property type="match status" value="2"/>
</dbReference>
<name>A0A9J7KRK9_BRAFL</name>
<evidence type="ECO:0000259" key="12">
    <source>
        <dbReference type="PROSITE" id="PS50026"/>
    </source>
</evidence>
<dbReference type="PROSITE" id="PS00420">
    <property type="entry name" value="SRCR_1"/>
    <property type="match status" value="1"/>
</dbReference>
<dbReference type="SMART" id="SM00202">
    <property type="entry name" value="SR"/>
    <property type="match status" value="1"/>
</dbReference>
<dbReference type="InterPro" id="IPR002859">
    <property type="entry name" value="PKD/REJ-like"/>
</dbReference>
<dbReference type="PROSITE" id="PS01186">
    <property type="entry name" value="EGF_2"/>
    <property type="match status" value="2"/>
</dbReference>
<gene>
    <name evidence="15" type="primary">LOC118410549</name>
</gene>
<feature type="domain" description="EGF-like" evidence="12">
    <location>
        <begin position="188"/>
        <end position="224"/>
    </location>
</feature>
<dbReference type="InterPro" id="IPR013032">
    <property type="entry name" value="EGF-like_CS"/>
</dbReference>
<evidence type="ECO:0000256" key="9">
    <source>
        <dbReference type="ARBA" id="ARBA00069168"/>
    </source>
</evidence>
<feature type="domain" description="SRCR" evidence="13">
    <location>
        <begin position="46"/>
        <end position="145"/>
    </location>
</feature>
<feature type="disulfide bond" evidence="11">
    <location>
        <begin position="70"/>
        <end position="134"/>
    </location>
</feature>
<reference evidence="14" key="1">
    <citation type="journal article" date="2020" name="Nat. Ecol. Evol.">
        <title>Deeply conserved synteny resolves early events in vertebrate evolution.</title>
        <authorList>
            <person name="Simakov O."/>
            <person name="Marletaz F."/>
            <person name="Yue J.X."/>
            <person name="O'Connell B."/>
            <person name="Jenkins J."/>
            <person name="Brandt A."/>
            <person name="Calef R."/>
            <person name="Tung C.H."/>
            <person name="Huang T.K."/>
            <person name="Schmutz J."/>
            <person name="Satoh N."/>
            <person name="Yu J.K."/>
            <person name="Putnam N.H."/>
            <person name="Green R.E."/>
            <person name="Rokhsar D.S."/>
        </authorList>
    </citation>
    <scope>NUCLEOTIDE SEQUENCE [LARGE SCALE GENOMIC DNA]</scope>
    <source>
        <strain evidence="14">S238N-H82</strain>
    </source>
</reference>
<dbReference type="SMART" id="SM00179">
    <property type="entry name" value="EGF_CA"/>
    <property type="match status" value="1"/>
</dbReference>
<evidence type="ECO:0000256" key="4">
    <source>
        <dbReference type="ARBA" id="ARBA00023157"/>
    </source>
</evidence>
<dbReference type="InterPro" id="IPR018097">
    <property type="entry name" value="EGF_Ca-bd_CS"/>
</dbReference>
<dbReference type="Pfam" id="PF00530">
    <property type="entry name" value="SRCR"/>
    <property type="match status" value="2"/>
</dbReference>
<dbReference type="PRINTS" id="PR00258">
    <property type="entry name" value="SPERACTRCPTR"/>
</dbReference>
<keyword evidence="5" id="KW-0675">Receptor</keyword>
<evidence type="ECO:0000256" key="11">
    <source>
        <dbReference type="PROSITE-ProRule" id="PRU00196"/>
    </source>
</evidence>
<sequence>MDNIECTGNENSLFDCMYPGWGVNNCGHSEDVGVICGSPVIQEWRVILQGGGSYYGRVELTNGVSWGTVCDNNFGSEEADVVCRELGFYGSQSYHLGALYGQGTGEIVMDNVVCSGQEESLLDCQHSGWGVTSCTHSQDVSVVCIRTCHLSSCQNGAACTNGDIQGPICTCTAPWEEEICNGTDDLQDIDECVSSPCRNGAVCLDRFNGYLCQCPPGYKGLHCETDVAVLDFYPCPTQSSACTLQDPLIPGVTTVHRCDIQTGIAEWTRRLTDPLTVLRKADFVLHGEALPVSCVDMSVTGYSWVIFKRSTNPNHVNVFTPLDGLRNVTTNKRDLTVPKQTLLPGTYMVQFQVTIVDELLSITTDFVHQTWIQVVPTSLVMTLGPSLVTQYTQGDFWVSAEASWDPEGLVPSSELHFTWTCETSDGNNCGDVSALVSDSRPGAQHYRTSQSPGTTFSFTVQASSPDRVSIQASQLVVFQDNRACGLAIRCISNCDWSNTNPSEPLVLEAVPGVSDSPLYEWSVVEHPGDFGGLHIMSREPAVVITSNTFHVEGTYSLRVVNLNQVCSNGLAVSQWKFTVRGAPALWDETLPTPCVLERAGTGGCVCCGEFIHDLGKVSYKFRRIPSVDVEKGRVQFPPDEPFLETPLPLTPYFSPVPWYCSRFFPPTDFIMELKVMSVDGRVSALNITEGTADVGALIDGLVDVLSQTEVLDTDDVTDLSSLLAISAAQPEKLSKNSTLLVARGLELSAETMRAMVDNITNGSIPVKDINVVSANIFTGFTILLEATATSDGTEEGTSLQDEETIEANNKTASAAFKAISNVLHMYDTLLPDNGSATLEMSVLHAKVHKEVCEDAQKKVFTVNDTLFVVPAFNTLLASGCEGADSFEVEVINSDFNPFRYSPNSPDVGSEVVGLTVWRGRDRQPVHHLPKPVDMIIPRDKQHTTSNVYKHTGWIRSMDDITVVPFRPQTSRTVLTILLNITSTSHPDLGMPHMQLVWQQALAPTADSFKAANWTTVLPAPQAQLYTLQLPHTHNNTNLTSHPYSWLLPSEALKVSELDIQNKTTFYLGLSLFDLQVFTRKSEMADYPY</sequence>
<comment type="subunit">
    <text evidence="8">Interacts with LGALS1 and laminin.</text>
</comment>
<dbReference type="GeneID" id="118410549"/>
<evidence type="ECO:0000256" key="3">
    <source>
        <dbReference type="ARBA" id="ARBA00022737"/>
    </source>
</evidence>
<dbReference type="PRINTS" id="PR00010">
    <property type="entry name" value="EGFBLOOD"/>
</dbReference>
<dbReference type="KEGG" id="bfo:118410549"/>
<feature type="domain" description="SRCR" evidence="13">
    <location>
        <begin position="1"/>
        <end position="37"/>
    </location>
</feature>
<keyword evidence="14" id="KW-1185">Reference proteome</keyword>
<keyword evidence="1 10" id="KW-0245">EGF-like domain</keyword>
<dbReference type="GO" id="GO:0005509">
    <property type="term" value="F:calcium ion binding"/>
    <property type="evidence" value="ECO:0007669"/>
    <property type="project" value="InterPro"/>
</dbReference>
<reference evidence="15" key="2">
    <citation type="submission" date="2025-08" db="UniProtKB">
        <authorList>
            <consortium name="RefSeq"/>
        </authorList>
    </citation>
    <scope>IDENTIFICATION</scope>
    <source>
        <strain evidence="15">S238N-H82</strain>
        <tissue evidence="15">Testes</tissue>
    </source>
</reference>
<dbReference type="FunFam" id="3.10.250.10:FF:000007">
    <property type="entry name" value="Soluble scavenger receptor cysteine-rich domain-containing protein SSC5D"/>
    <property type="match status" value="1"/>
</dbReference>
<feature type="disulfide bond" evidence="10">
    <location>
        <begin position="214"/>
        <end position="223"/>
    </location>
</feature>
<feature type="disulfide bond" evidence="11">
    <location>
        <begin position="114"/>
        <end position="124"/>
    </location>
</feature>
<evidence type="ECO:0000256" key="8">
    <source>
        <dbReference type="ARBA" id="ARBA00064153"/>
    </source>
</evidence>
<keyword evidence="4 11" id="KW-1015">Disulfide bond</keyword>
<dbReference type="InterPro" id="IPR001881">
    <property type="entry name" value="EGF-like_Ca-bd_dom"/>
</dbReference>
<evidence type="ECO:0000256" key="5">
    <source>
        <dbReference type="ARBA" id="ARBA00023170"/>
    </source>
</evidence>
<dbReference type="OrthoDB" id="10135470at2759"/>
<feature type="disulfide bond" evidence="10">
    <location>
        <begin position="171"/>
        <end position="180"/>
    </location>
</feature>
<protein>
    <recommendedName>
        <fullName evidence="9">Soluble scavenger receptor cysteine-rich domain-containing protein SSC5D</fullName>
    </recommendedName>
</protein>
<dbReference type="InterPro" id="IPR036772">
    <property type="entry name" value="SRCR-like_dom_sf"/>
</dbReference>
<keyword evidence="2" id="KW-0732">Signal</keyword>
<keyword evidence="3" id="KW-0677">Repeat</keyword>
<dbReference type="AlphaFoldDB" id="A0A9J7KRK9"/>
<evidence type="ECO:0000256" key="10">
    <source>
        <dbReference type="PROSITE-ProRule" id="PRU00076"/>
    </source>
</evidence>
<dbReference type="FunFam" id="2.10.25.10:FF:000109">
    <property type="entry name" value="Notch homolog 4, [Drosophila]"/>
    <property type="match status" value="1"/>
</dbReference>
<dbReference type="RefSeq" id="XP_035668204.1">
    <property type="nucleotide sequence ID" value="XM_035812311.1"/>
</dbReference>
<evidence type="ECO:0000259" key="13">
    <source>
        <dbReference type="PROSITE" id="PS50287"/>
    </source>
</evidence>
<dbReference type="Proteomes" id="UP000001554">
    <property type="component" value="Chromosome 2"/>
</dbReference>
<dbReference type="Pfam" id="PF02010">
    <property type="entry name" value="REJ"/>
    <property type="match status" value="1"/>
</dbReference>
<dbReference type="SUPFAM" id="SSF57196">
    <property type="entry name" value="EGF/Laminin"/>
    <property type="match status" value="1"/>
</dbReference>
<dbReference type="PROSITE" id="PS01187">
    <property type="entry name" value="EGF_CA"/>
    <property type="match status" value="1"/>
</dbReference>
<comment type="caution">
    <text evidence="11">Lacks conserved residue(s) required for the propagation of feature annotation.</text>
</comment>
<dbReference type="InterPro" id="IPR000742">
    <property type="entry name" value="EGF"/>
</dbReference>
<dbReference type="PROSITE" id="PS50026">
    <property type="entry name" value="EGF_3"/>
    <property type="match status" value="2"/>
</dbReference>
<dbReference type="CDD" id="cd00054">
    <property type="entry name" value="EGF_CA"/>
    <property type="match status" value="1"/>
</dbReference>
<dbReference type="GO" id="GO:0016020">
    <property type="term" value="C:membrane"/>
    <property type="evidence" value="ECO:0007669"/>
    <property type="project" value="InterPro"/>
</dbReference>
<evidence type="ECO:0000313" key="14">
    <source>
        <dbReference type="Proteomes" id="UP000001554"/>
    </source>
</evidence>
<feature type="disulfide bond" evidence="11">
    <location>
        <begin position="83"/>
        <end position="144"/>
    </location>
</feature>
<evidence type="ECO:0000256" key="7">
    <source>
        <dbReference type="ARBA" id="ARBA00058074"/>
    </source>
</evidence>
<keyword evidence="6" id="KW-0325">Glycoprotein</keyword>
<dbReference type="SUPFAM" id="SSF56487">
    <property type="entry name" value="SRCR-like"/>
    <property type="match status" value="2"/>
</dbReference>
<organism evidence="14 15">
    <name type="scientific">Branchiostoma floridae</name>
    <name type="common">Florida lancelet</name>
    <name type="synonym">Amphioxus</name>
    <dbReference type="NCBI Taxonomy" id="7739"/>
    <lineage>
        <taxon>Eukaryota</taxon>
        <taxon>Metazoa</taxon>
        <taxon>Chordata</taxon>
        <taxon>Cephalochordata</taxon>
        <taxon>Leptocardii</taxon>
        <taxon>Amphioxiformes</taxon>
        <taxon>Branchiostomatidae</taxon>
        <taxon>Branchiostoma</taxon>
    </lineage>
</organism>
<proteinExistence type="predicted"/>
<dbReference type="Gene3D" id="2.10.25.10">
    <property type="entry name" value="Laminin"/>
    <property type="match status" value="1"/>
</dbReference>
<evidence type="ECO:0000256" key="1">
    <source>
        <dbReference type="ARBA" id="ARBA00022536"/>
    </source>
</evidence>
<dbReference type="SMART" id="SM00181">
    <property type="entry name" value="EGF"/>
    <property type="match status" value="2"/>
</dbReference>
<evidence type="ECO:0000313" key="15">
    <source>
        <dbReference type="RefSeq" id="XP_035668204.1"/>
    </source>
</evidence>
<accession>A0A9J7KRK9</accession>
<evidence type="ECO:0000256" key="2">
    <source>
        <dbReference type="ARBA" id="ARBA00022729"/>
    </source>
</evidence>
<dbReference type="InterPro" id="IPR000152">
    <property type="entry name" value="EGF-type_Asp/Asn_hydroxyl_site"/>
</dbReference>
<evidence type="ECO:0000256" key="6">
    <source>
        <dbReference type="ARBA" id="ARBA00023180"/>
    </source>
</evidence>
<dbReference type="InterPro" id="IPR001190">
    <property type="entry name" value="SRCR"/>
</dbReference>
<comment type="function">
    <text evidence="7">Binds to extracellular matrix proteins. Binds to pathogen-associated molecular patterns (PAMPs) present on the cell walls of Gram-positive and Gram-negative bacteria and fungi, behaving as a pattern recognition receptor (PRR). Induces bacterial and fungal aggregation and subsequent inhibition of PAMP-induced cytokine release. Does not possess intrinsic bactericidal activity. May play a role in the innate defense and homeostasis of certain epithelial surfaces.</text>
</comment>
<dbReference type="Pfam" id="PF12661">
    <property type="entry name" value="hEGF"/>
    <property type="match status" value="1"/>
</dbReference>
<dbReference type="PROSITE" id="PS50287">
    <property type="entry name" value="SRCR_2"/>
    <property type="match status" value="2"/>
</dbReference>